<dbReference type="STRING" id="629741.GCWU000324_02421"/>
<proteinExistence type="predicted"/>
<dbReference type="AlphaFoldDB" id="C4GK47"/>
<dbReference type="InterPro" id="IPR029063">
    <property type="entry name" value="SAM-dependent_MTases_sf"/>
</dbReference>
<name>C4GK47_9NEIS</name>
<comment type="caution">
    <text evidence="2">The sequence shown here is derived from an EMBL/GenBank/DDBJ whole genome shotgun (WGS) entry which is preliminary data.</text>
</comment>
<accession>C4GK47</accession>
<dbReference type="PANTHER" id="PTHR42912">
    <property type="entry name" value="METHYLTRANSFERASE"/>
    <property type="match status" value="1"/>
</dbReference>
<dbReference type="GO" id="GO:0008757">
    <property type="term" value="F:S-adenosylmethionine-dependent methyltransferase activity"/>
    <property type="evidence" value="ECO:0007669"/>
    <property type="project" value="InterPro"/>
</dbReference>
<dbReference type="InterPro" id="IPR013216">
    <property type="entry name" value="Methyltransf_11"/>
</dbReference>
<keyword evidence="2" id="KW-0808">Transferase</keyword>
<dbReference type="RefSeq" id="WP_003797605.1">
    <property type="nucleotide sequence ID" value="NZ_GG665872.1"/>
</dbReference>
<reference evidence="2" key="1">
    <citation type="submission" date="2009-04" db="EMBL/GenBank/DDBJ databases">
        <authorList>
            <person name="Weinstock G."/>
            <person name="Sodergren E."/>
            <person name="Clifton S."/>
            <person name="Fulton L."/>
            <person name="Fulton B."/>
            <person name="Courtney L."/>
            <person name="Fronick C."/>
            <person name="Harrison M."/>
            <person name="Strong C."/>
            <person name="Farmer C."/>
            <person name="Delahaunty K."/>
            <person name="Markovic C."/>
            <person name="Hall O."/>
            <person name="Minx P."/>
            <person name="Tomlinson C."/>
            <person name="Mitreva M."/>
            <person name="Nelson J."/>
            <person name="Hou S."/>
            <person name="Wollam A."/>
            <person name="Pepin K.H."/>
            <person name="Johnson M."/>
            <person name="Bhonagiri V."/>
            <person name="Nash W.E."/>
            <person name="Warren W."/>
            <person name="Chinwalla A."/>
            <person name="Mardis E.R."/>
            <person name="Wilson R.K."/>
        </authorList>
    </citation>
    <scope>NUCLEOTIDE SEQUENCE [LARGE SCALE GENOMIC DNA]</scope>
    <source>
        <strain evidence="2">ATCC 51147</strain>
    </source>
</reference>
<dbReference type="PANTHER" id="PTHR42912:SF93">
    <property type="entry name" value="N6-ADENOSINE-METHYLTRANSFERASE TMT1A"/>
    <property type="match status" value="1"/>
</dbReference>
<evidence type="ECO:0000313" key="2">
    <source>
        <dbReference type="EMBL" id="EEP68169.1"/>
    </source>
</evidence>
<keyword evidence="3" id="KW-1185">Reference proteome</keyword>
<dbReference type="EMBL" id="ACJW02000003">
    <property type="protein sequence ID" value="EEP68169.1"/>
    <property type="molecule type" value="Genomic_DNA"/>
</dbReference>
<keyword evidence="2" id="KW-0489">Methyltransferase</keyword>
<dbReference type="InterPro" id="IPR050508">
    <property type="entry name" value="Methyltransf_Superfamily"/>
</dbReference>
<dbReference type="Proteomes" id="UP000003009">
    <property type="component" value="Unassembled WGS sequence"/>
</dbReference>
<dbReference type="HOGENOM" id="CLU_070006_0_0_4"/>
<dbReference type="Gene3D" id="3.40.50.150">
    <property type="entry name" value="Vaccinia Virus protein VP39"/>
    <property type="match status" value="1"/>
</dbReference>
<protein>
    <submittedName>
        <fullName evidence="2">Methyltransferase domain protein</fullName>
    </submittedName>
</protein>
<evidence type="ECO:0000313" key="3">
    <source>
        <dbReference type="Proteomes" id="UP000003009"/>
    </source>
</evidence>
<gene>
    <name evidence="2" type="ORF">GCWU000324_02421</name>
</gene>
<dbReference type="Pfam" id="PF08241">
    <property type="entry name" value="Methyltransf_11"/>
    <property type="match status" value="1"/>
</dbReference>
<organism evidence="2 3">
    <name type="scientific">Kingella oralis ATCC 51147</name>
    <dbReference type="NCBI Taxonomy" id="629741"/>
    <lineage>
        <taxon>Bacteria</taxon>
        <taxon>Pseudomonadati</taxon>
        <taxon>Pseudomonadota</taxon>
        <taxon>Betaproteobacteria</taxon>
        <taxon>Neisseriales</taxon>
        <taxon>Neisseriaceae</taxon>
        <taxon>Kingella</taxon>
    </lineage>
</organism>
<dbReference type="SUPFAM" id="SSF53335">
    <property type="entry name" value="S-adenosyl-L-methionine-dependent methyltransferases"/>
    <property type="match status" value="1"/>
</dbReference>
<evidence type="ECO:0000259" key="1">
    <source>
        <dbReference type="Pfam" id="PF08241"/>
    </source>
</evidence>
<dbReference type="GO" id="GO:0032259">
    <property type="term" value="P:methylation"/>
    <property type="evidence" value="ECO:0007669"/>
    <property type="project" value="UniProtKB-KW"/>
</dbReference>
<sequence>MNPNLAPLLRPDLNPADLAGDNGKYNKLYDRLAPLYNLGEWLARLKYGGGIAKMRREMMRLLDWQNGASVLYVSVGTGTDFRYFPDTVNAGSLKIVGADLSLGMLRRAQKNWQRRLNLSLVHCAAEDLPFADNSFDIVFHVGGINFFSDKPRALAEMLRVAKPRTNLMVADETQDLVEQQYQKSAFTQAAYQNARVDVSAIENALPANAAERQTHILWDGRFYALTFVKAG</sequence>
<feature type="domain" description="Methyltransferase type 11" evidence="1">
    <location>
        <begin position="73"/>
        <end position="165"/>
    </location>
</feature>
<dbReference type="OrthoDB" id="9795634at2"/>
<dbReference type="GeneID" id="84905698"/>
<dbReference type="CDD" id="cd02440">
    <property type="entry name" value="AdoMet_MTases"/>
    <property type="match status" value="1"/>
</dbReference>